<dbReference type="STRING" id="3218.A0A2K1J9B3"/>
<reference evidence="2 4" key="1">
    <citation type="journal article" date="2008" name="Science">
        <title>The Physcomitrella genome reveals evolutionary insights into the conquest of land by plants.</title>
        <authorList>
            <person name="Rensing S."/>
            <person name="Lang D."/>
            <person name="Zimmer A."/>
            <person name="Terry A."/>
            <person name="Salamov A."/>
            <person name="Shapiro H."/>
            <person name="Nishiyama T."/>
            <person name="Perroud P.-F."/>
            <person name="Lindquist E."/>
            <person name="Kamisugi Y."/>
            <person name="Tanahashi T."/>
            <person name="Sakakibara K."/>
            <person name="Fujita T."/>
            <person name="Oishi K."/>
            <person name="Shin-I T."/>
            <person name="Kuroki Y."/>
            <person name="Toyoda A."/>
            <person name="Suzuki Y."/>
            <person name="Hashimoto A."/>
            <person name="Yamaguchi K."/>
            <person name="Sugano A."/>
            <person name="Kohara Y."/>
            <person name="Fujiyama A."/>
            <person name="Anterola A."/>
            <person name="Aoki S."/>
            <person name="Ashton N."/>
            <person name="Barbazuk W.B."/>
            <person name="Barker E."/>
            <person name="Bennetzen J."/>
            <person name="Bezanilla M."/>
            <person name="Blankenship R."/>
            <person name="Cho S.H."/>
            <person name="Dutcher S."/>
            <person name="Estelle M."/>
            <person name="Fawcett J.A."/>
            <person name="Gundlach H."/>
            <person name="Hanada K."/>
            <person name="Heyl A."/>
            <person name="Hicks K.A."/>
            <person name="Hugh J."/>
            <person name="Lohr M."/>
            <person name="Mayer K."/>
            <person name="Melkozernov A."/>
            <person name="Murata T."/>
            <person name="Nelson D."/>
            <person name="Pils B."/>
            <person name="Prigge M."/>
            <person name="Reiss B."/>
            <person name="Renner T."/>
            <person name="Rombauts S."/>
            <person name="Rushton P."/>
            <person name="Sanderfoot A."/>
            <person name="Schween G."/>
            <person name="Shiu S.-H."/>
            <person name="Stueber K."/>
            <person name="Theodoulou F.L."/>
            <person name="Tu H."/>
            <person name="Van de Peer Y."/>
            <person name="Verrier P.J."/>
            <person name="Waters E."/>
            <person name="Wood A."/>
            <person name="Yang L."/>
            <person name="Cove D."/>
            <person name="Cuming A."/>
            <person name="Hasebe M."/>
            <person name="Lucas S."/>
            <person name="Mishler D.B."/>
            <person name="Reski R."/>
            <person name="Grigoriev I."/>
            <person name="Quatrano R.S."/>
            <person name="Boore J.L."/>
        </authorList>
    </citation>
    <scope>NUCLEOTIDE SEQUENCE [LARGE SCALE GENOMIC DNA]</scope>
    <source>
        <strain evidence="3 4">cv. Gransden 2004</strain>
    </source>
</reference>
<keyword evidence="4" id="KW-1185">Reference proteome</keyword>
<accession>A0A2K1J9B3</accession>
<organism evidence="2">
    <name type="scientific">Physcomitrium patens</name>
    <name type="common">Spreading-leaved earth moss</name>
    <name type="synonym">Physcomitrella patens</name>
    <dbReference type="NCBI Taxonomy" id="3218"/>
    <lineage>
        <taxon>Eukaryota</taxon>
        <taxon>Viridiplantae</taxon>
        <taxon>Streptophyta</taxon>
        <taxon>Embryophyta</taxon>
        <taxon>Bryophyta</taxon>
        <taxon>Bryophytina</taxon>
        <taxon>Bryopsida</taxon>
        <taxon>Funariidae</taxon>
        <taxon>Funariales</taxon>
        <taxon>Funariaceae</taxon>
        <taxon>Physcomitrium</taxon>
    </lineage>
</organism>
<evidence type="ECO:0000313" key="2">
    <source>
        <dbReference type="EMBL" id="PNR38118.1"/>
    </source>
</evidence>
<sequence length="353" mass="40419">MPRQACELIPIQHMGQIGVKNVDIRVHCAEGWMVVVHSGGVGMVSLDVEKLQLGECVDKMSSEIADLKNTIVSKDKQKEHLQRALEDGATLEKSMVDEIQLQHRRAQELELEIERLQENLQRENTEATEGDVNSTLEMQNLMRVLHEHRAQLAEKTKQIDSYKQQIIQSYVQLKLEKCMQALINTAERLEGMPGESQEMLESAFEIAGSLRKLLQDRDKQFANLESTCLSREMEILEVQRKLELTDSTLSVTVGSRDARIRELENTLRAMEREVQDTQQQLQNVEQKIDANDSRAKKLELDLKLTEDDPNPAIIQDLRETKIKIPELFSILAPIRSAFPNSRHFSDGREKQET</sequence>
<feature type="coiled-coil region" evidence="1">
    <location>
        <begin position="253"/>
        <end position="301"/>
    </location>
</feature>
<proteinExistence type="predicted"/>
<reference evidence="3" key="3">
    <citation type="submission" date="2020-12" db="UniProtKB">
        <authorList>
            <consortium name="EnsemblPlants"/>
        </authorList>
    </citation>
    <scope>IDENTIFICATION</scope>
</reference>
<reference evidence="2 4" key="2">
    <citation type="journal article" date="2018" name="Plant J.">
        <title>The Physcomitrella patens chromosome-scale assembly reveals moss genome structure and evolution.</title>
        <authorList>
            <person name="Lang D."/>
            <person name="Ullrich K.K."/>
            <person name="Murat F."/>
            <person name="Fuchs J."/>
            <person name="Jenkins J."/>
            <person name="Haas F.B."/>
            <person name="Piednoel M."/>
            <person name="Gundlach H."/>
            <person name="Van Bel M."/>
            <person name="Meyberg R."/>
            <person name="Vives C."/>
            <person name="Morata J."/>
            <person name="Symeonidi A."/>
            <person name="Hiss M."/>
            <person name="Muchero W."/>
            <person name="Kamisugi Y."/>
            <person name="Saleh O."/>
            <person name="Blanc G."/>
            <person name="Decker E.L."/>
            <person name="van Gessel N."/>
            <person name="Grimwood J."/>
            <person name="Hayes R.D."/>
            <person name="Graham S.W."/>
            <person name="Gunter L.E."/>
            <person name="McDaniel S.F."/>
            <person name="Hoernstein S.N.W."/>
            <person name="Larsson A."/>
            <person name="Li F.W."/>
            <person name="Perroud P.F."/>
            <person name="Phillips J."/>
            <person name="Ranjan P."/>
            <person name="Rokshar D.S."/>
            <person name="Rothfels C.J."/>
            <person name="Schneider L."/>
            <person name="Shu S."/>
            <person name="Stevenson D.W."/>
            <person name="Thummler F."/>
            <person name="Tillich M."/>
            <person name="Villarreal Aguilar J.C."/>
            <person name="Widiez T."/>
            <person name="Wong G.K."/>
            <person name="Wymore A."/>
            <person name="Zhang Y."/>
            <person name="Zimmer A.D."/>
            <person name="Quatrano R.S."/>
            <person name="Mayer K.F.X."/>
            <person name="Goodstein D."/>
            <person name="Casacuberta J.M."/>
            <person name="Vandepoele K."/>
            <person name="Reski R."/>
            <person name="Cuming A.C."/>
            <person name="Tuskan G.A."/>
            <person name="Maumus F."/>
            <person name="Salse J."/>
            <person name="Schmutz J."/>
            <person name="Rensing S.A."/>
        </authorList>
    </citation>
    <scope>NUCLEOTIDE SEQUENCE [LARGE SCALE GENOMIC DNA]</scope>
    <source>
        <strain evidence="3 4">cv. Gransden 2004</strain>
    </source>
</reference>
<keyword evidence="1" id="KW-0175">Coiled coil</keyword>
<gene>
    <name evidence="2" type="ORF">PHYPA_021229</name>
</gene>
<dbReference type="PaxDb" id="3218-PP1S81_231V6.1"/>
<evidence type="ECO:0000313" key="4">
    <source>
        <dbReference type="Proteomes" id="UP000006727"/>
    </source>
</evidence>
<feature type="coiled-coil region" evidence="1">
    <location>
        <begin position="57"/>
        <end position="165"/>
    </location>
</feature>
<name>A0A2K1J9B3_PHYPA</name>
<dbReference type="AlphaFoldDB" id="A0A2K1J9B3"/>
<dbReference type="Proteomes" id="UP000006727">
    <property type="component" value="Chromosome 16"/>
</dbReference>
<protein>
    <submittedName>
        <fullName evidence="2 3">Uncharacterized protein</fullName>
    </submittedName>
</protein>
<evidence type="ECO:0000256" key="1">
    <source>
        <dbReference type="SAM" id="Coils"/>
    </source>
</evidence>
<dbReference type="EnsemblPlants" id="Pp3c16_19390V3.1">
    <property type="protein sequence ID" value="Pp3c16_19390V3.1"/>
    <property type="gene ID" value="Pp3c16_19390"/>
</dbReference>
<dbReference type="Gramene" id="Pp3c16_19390V3.1">
    <property type="protein sequence ID" value="Pp3c16_19390V3.1"/>
    <property type="gene ID" value="Pp3c16_19390"/>
</dbReference>
<dbReference type="EMBL" id="ABEU02000016">
    <property type="protein sequence ID" value="PNR38118.1"/>
    <property type="molecule type" value="Genomic_DNA"/>
</dbReference>
<evidence type="ECO:0000313" key="3">
    <source>
        <dbReference type="EnsemblPlants" id="Pp3c16_19390V3.1"/>
    </source>
</evidence>
<dbReference type="InParanoid" id="A0A2K1J9B3"/>